<organism evidence="6 7">
    <name type="scientific">Anaerospora hongkongensis</name>
    <dbReference type="NCBI Taxonomy" id="244830"/>
    <lineage>
        <taxon>Bacteria</taxon>
        <taxon>Bacillati</taxon>
        <taxon>Bacillota</taxon>
        <taxon>Negativicutes</taxon>
        <taxon>Selenomonadales</taxon>
        <taxon>Sporomusaceae</taxon>
        <taxon>Anaerospora</taxon>
    </lineage>
</organism>
<evidence type="ECO:0000256" key="1">
    <source>
        <dbReference type="ARBA" id="ARBA00009437"/>
    </source>
</evidence>
<keyword evidence="7" id="KW-1185">Reference proteome</keyword>
<dbReference type="InterPro" id="IPR036388">
    <property type="entry name" value="WH-like_DNA-bd_sf"/>
</dbReference>
<evidence type="ECO:0000313" key="6">
    <source>
        <dbReference type="EMBL" id="TCL38279.1"/>
    </source>
</evidence>
<dbReference type="GO" id="GO:0003700">
    <property type="term" value="F:DNA-binding transcription factor activity"/>
    <property type="evidence" value="ECO:0007669"/>
    <property type="project" value="InterPro"/>
</dbReference>
<dbReference type="PANTHER" id="PTHR30126">
    <property type="entry name" value="HTH-TYPE TRANSCRIPTIONAL REGULATOR"/>
    <property type="match status" value="1"/>
</dbReference>
<dbReference type="SUPFAM" id="SSF46785">
    <property type="entry name" value="Winged helix' DNA-binding domain"/>
    <property type="match status" value="1"/>
</dbReference>
<dbReference type="Gene3D" id="1.10.10.10">
    <property type="entry name" value="Winged helix-like DNA-binding domain superfamily/Winged helix DNA-binding domain"/>
    <property type="match status" value="1"/>
</dbReference>
<dbReference type="Pfam" id="PF03466">
    <property type="entry name" value="LysR_substrate"/>
    <property type="match status" value="1"/>
</dbReference>
<reference evidence="6 7" key="1">
    <citation type="submission" date="2019-03" db="EMBL/GenBank/DDBJ databases">
        <title>Genomic Encyclopedia of Type Strains, Phase IV (KMG-IV): sequencing the most valuable type-strain genomes for metagenomic binning, comparative biology and taxonomic classification.</title>
        <authorList>
            <person name="Goeker M."/>
        </authorList>
    </citation>
    <scope>NUCLEOTIDE SEQUENCE [LARGE SCALE GENOMIC DNA]</scope>
    <source>
        <strain evidence="6 7">DSM 15969</strain>
    </source>
</reference>
<dbReference type="InterPro" id="IPR036390">
    <property type="entry name" value="WH_DNA-bd_sf"/>
</dbReference>
<dbReference type="PANTHER" id="PTHR30126:SF64">
    <property type="entry name" value="HTH-TYPE TRANSCRIPTIONAL REGULATOR CITR"/>
    <property type="match status" value="1"/>
</dbReference>
<comment type="similarity">
    <text evidence="1">Belongs to the LysR transcriptional regulatory family.</text>
</comment>
<keyword evidence="3 6" id="KW-0238">DNA-binding</keyword>
<feature type="domain" description="HTH lysR-type" evidence="5">
    <location>
        <begin position="9"/>
        <end position="60"/>
    </location>
</feature>
<dbReference type="CDD" id="cd05466">
    <property type="entry name" value="PBP2_LTTR_substrate"/>
    <property type="match status" value="1"/>
</dbReference>
<evidence type="ECO:0000259" key="5">
    <source>
        <dbReference type="PROSITE" id="PS50931"/>
    </source>
</evidence>
<dbReference type="RefSeq" id="WP_132078037.1">
    <property type="nucleotide sequence ID" value="NZ_DAIMLW010000044.1"/>
</dbReference>
<gene>
    <name evidence="6" type="ORF">EV210_104263</name>
</gene>
<dbReference type="OrthoDB" id="9778774at2"/>
<evidence type="ECO:0000256" key="4">
    <source>
        <dbReference type="ARBA" id="ARBA00023163"/>
    </source>
</evidence>
<sequence>METNFELYKVFYYVAKHLSFSEASIELRISQSAVSQSIKSLEETLHCRLFIRSTKQVRLSQEGELLFQHIEQAFNLIGSGERSLKELQALKQGEMHIGASDTICKYHLLPYFQQFNQLYPEIKIKVSNRTSPVCIDLVKKGAVDLSVVNLPREGHEWNKNLQVTSLQTIQDVFVAGPAFSALSGRKVSLTELEAYPLLLLERNSVTRDYFEEFVHKNKVKLNPEFEVGSIDLLVDLVKIGLGISFIAKEYVSSQLATGQLFIVDVSAAIPSRELGIVTSANIPVPRAAKKFIELLQQ</sequence>
<dbReference type="AlphaFoldDB" id="A0A4R1Q7Z3"/>
<dbReference type="GO" id="GO:0000976">
    <property type="term" value="F:transcription cis-regulatory region binding"/>
    <property type="evidence" value="ECO:0007669"/>
    <property type="project" value="TreeGrafter"/>
</dbReference>
<evidence type="ECO:0000256" key="3">
    <source>
        <dbReference type="ARBA" id="ARBA00023125"/>
    </source>
</evidence>
<protein>
    <submittedName>
        <fullName evidence="6">DNA-binding transcriptional LysR family regulator</fullName>
    </submittedName>
</protein>
<evidence type="ECO:0000256" key="2">
    <source>
        <dbReference type="ARBA" id="ARBA00023015"/>
    </source>
</evidence>
<accession>A0A4R1Q7Z3</accession>
<dbReference type="SUPFAM" id="SSF53850">
    <property type="entry name" value="Periplasmic binding protein-like II"/>
    <property type="match status" value="1"/>
</dbReference>
<keyword evidence="4" id="KW-0804">Transcription</keyword>
<dbReference type="Gene3D" id="3.40.190.290">
    <property type="match status" value="1"/>
</dbReference>
<name>A0A4R1Q7Z3_9FIRM</name>
<dbReference type="InterPro" id="IPR005119">
    <property type="entry name" value="LysR_subst-bd"/>
</dbReference>
<keyword evidence="2" id="KW-0805">Transcription regulation</keyword>
<comment type="caution">
    <text evidence="6">The sequence shown here is derived from an EMBL/GenBank/DDBJ whole genome shotgun (WGS) entry which is preliminary data.</text>
</comment>
<dbReference type="InterPro" id="IPR000847">
    <property type="entry name" value="LysR_HTH_N"/>
</dbReference>
<dbReference type="EMBL" id="SLUI01000004">
    <property type="protein sequence ID" value="TCL38279.1"/>
    <property type="molecule type" value="Genomic_DNA"/>
</dbReference>
<dbReference type="PROSITE" id="PS50931">
    <property type="entry name" value="HTH_LYSR"/>
    <property type="match status" value="1"/>
</dbReference>
<dbReference type="FunFam" id="1.10.10.10:FF:000001">
    <property type="entry name" value="LysR family transcriptional regulator"/>
    <property type="match status" value="1"/>
</dbReference>
<proteinExistence type="inferred from homology"/>
<dbReference type="Pfam" id="PF00126">
    <property type="entry name" value="HTH_1"/>
    <property type="match status" value="1"/>
</dbReference>
<evidence type="ECO:0000313" key="7">
    <source>
        <dbReference type="Proteomes" id="UP000295063"/>
    </source>
</evidence>
<dbReference type="Proteomes" id="UP000295063">
    <property type="component" value="Unassembled WGS sequence"/>
</dbReference>
<dbReference type="PRINTS" id="PR00039">
    <property type="entry name" value="HTHLYSR"/>
</dbReference>